<dbReference type="CDD" id="cd00333">
    <property type="entry name" value="MIP"/>
    <property type="match status" value="1"/>
</dbReference>
<evidence type="ECO:0000313" key="14">
    <source>
        <dbReference type="Proteomes" id="UP000285405"/>
    </source>
</evidence>
<dbReference type="SUPFAM" id="SSF81338">
    <property type="entry name" value="Aquaporin-like"/>
    <property type="match status" value="1"/>
</dbReference>
<feature type="transmembrane region" description="Helical" evidence="12">
    <location>
        <begin position="243"/>
        <end position="263"/>
    </location>
</feature>
<evidence type="ECO:0000313" key="13">
    <source>
        <dbReference type="EMBL" id="RKF53080.1"/>
    </source>
</evidence>
<feature type="transmembrane region" description="Helical" evidence="12">
    <location>
        <begin position="202"/>
        <end position="222"/>
    </location>
</feature>
<comment type="subcellular location">
    <subcellularLocation>
        <location evidence="1">Membrane</location>
        <topology evidence="1">Multi-pass membrane protein</topology>
    </subcellularLocation>
</comment>
<name>A0A420H6N3_9PEZI</name>
<organism evidence="13 14">
    <name type="scientific">Golovinomyces cichoracearum</name>
    <dbReference type="NCBI Taxonomy" id="62708"/>
    <lineage>
        <taxon>Eukaryota</taxon>
        <taxon>Fungi</taxon>
        <taxon>Dikarya</taxon>
        <taxon>Ascomycota</taxon>
        <taxon>Pezizomycotina</taxon>
        <taxon>Leotiomycetes</taxon>
        <taxon>Erysiphales</taxon>
        <taxon>Erysiphaceae</taxon>
        <taxon>Golovinomyces</taxon>
    </lineage>
</organism>
<dbReference type="Pfam" id="PF00230">
    <property type="entry name" value="MIP"/>
    <property type="match status" value="1"/>
</dbReference>
<proteinExistence type="inferred from homology"/>
<dbReference type="AlphaFoldDB" id="A0A420H6N3"/>
<reference evidence="13 14" key="1">
    <citation type="journal article" date="2018" name="BMC Genomics">
        <title>Comparative genome analyses reveal sequence features reflecting distinct modes of host-adaptation between dicot and monocot powdery mildew.</title>
        <authorList>
            <person name="Wu Y."/>
            <person name="Ma X."/>
            <person name="Pan Z."/>
            <person name="Kale S.D."/>
            <person name="Song Y."/>
            <person name="King H."/>
            <person name="Zhang Q."/>
            <person name="Presley C."/>
            <person name="Deng X."/>
            <person name="Wei C.I."/>
            <person name="Xiao S."/>
        </authorList>
    </citation>
    <scope>NUCLEOTIDE SEQUENCE [LARGE SCALE GENOMIC DNA]</scope>
    <source>
        <strain evidence="13">UCSC1</strain>
    </source>
</reference>
<dbReference type="InterPro" id="IPR000425">
    <property type="entry name" value="MIP"/>
</dbReference>
<dbReference type="EMBL" id="MCBR01022494">
    <property type="protein sequence ID" value="RKF53080.1"/>
    <property type="molecule type" value="Genomic_DNA"/>
</dbReference>
<feature type="transmembrane region" description="Helical" evidence="12">
    <location>
        <begin position="170"/>
        <end position="190"/>
    </location>
</feature>
<evidence type="ECO:0000256" key="11">
    <source>
        <dbReference type="SAM" id="MobiDB-lite"/>
    </source>
</evidence>
<dbReference type="GO" id="GO:0015254">
    <property type="term" value="F:glycerol channel activity"/>
    <property type="evidence" value="ECO:0007669"/>
    <property type="project" value="TreeGrafter"/>
</dbReference>
<evidence type="ECO:0000256" key="12">
    <source>
        <dbReference type="SAM" id="Phobius"/>
    </source>
</evidence>
<evidence type="ECO:0000256" key="2">
    <source>
        <dbReference type="ARBA" id="ARBA00006175"/>
    </source>
</evidence>
<dbReference type="OrthoDB" id="3222at2759"/>
<keyword evidence="6 12" id="KW-1133">Transmembrane helix</keyword>
<feature type="region of interest" description="Disordered" evidence="11">
    <location>
        <begin position="1"/>
        <end position="59"/>
    </location>
</feature>
<dbReference type="GO" id="GO:0015250">
    <property type="term" value="F:water channel activity"/>
    <property type="evidence" value="ECO:0007669"/>
    <property type="project" value="TreeGrafter"/>
</dbReference>
<evidence type="ECO:0000256" key="4">
    <source>
        <dbReference type="ARBA" id="ARBA00022692"/>
    </source>
</evidence>
<keyword evidence="5" id="KW-0677">Repeat</keyword>
<dbReference type="InterPro" id="IPR023271">
    <property type="entry name" value="Aquaporin-like"/>
</dbReference>
<feature type="transmembrane region" description="Helical" evidence="12">
    <location>
        <begin position="334"/>
        <end position="357"/>
    </location>
</feature>
<comment type="catalytic activity">
    <reaction evidence="9">
        <text>glycerol(in) = glycerol(out)</text>
        <dbReference type="Rhea" id="RHEA:29675"/>
        <dbReference type="ChEBI" id="CHEBI:17754"/>
    </reaction>
</comment>
<dbReference type="InterPro" id="IPR050363">
    <property type="entry name" value="MIP/Aquaporin"/>
</dbReference>
<dbReference type="PANTHER" id="PTHR43829">
    <property type="entry name" value="AQUAPORIN OR AQUAGLYCEROPORIN RELATED"/>
    <property type="match status" value="1"/>
</dbReference>
<dbReference type="GO" id="GO:0005886">
    <property type="term" value="C:plasma membrane"/>
    <property type="evidence" value="ECO:0007669"/>
    <property type="project" value="TreeGrafter"/>
</dbReference>
<evidence type="ECO:0000256" key="8">
    <source>
        <dbReference type="ARBA" id="ARBA00034651"/>
    </source>
</evidence>
<feature type="transmembrane region" description="Helical" evidence="12">
    <location>
        <begin position="305"/>
        <end position="322"/>
    </location>
</feature>
<sequence length="436" mass="48797">MSAMTTTKERRPSFGPTVYHEEDDINVRRPPRVYYEEVSREKPRRSSSLNSHPPNNQHEAGVHYQEHADAKNPIQSPTKPGFVETVTEARYDDDEKVYDEKYHYAEKPHHLDDASFVENPYSVRNSYIPRRGLAPISRYAAQQRPIKIADDSKLWWSQVRHSLREPFSEFFGTFLLVLFGDGSIAQVVLSKGTKGDYQNICWGWGIGVLVGVYAAGISGSNLNPAVTLASCIFRNKPWRKLPVYALAQTLGAFTAAGVVYGNYVSAINEYEGGLGIRTVPGYSETPTAGIFATYPQPFLNKTSEFFSEFIGSAVLMFVIFALQDKLNRGADKFLPLVLFFVLYGLGACFGWETGYAVNPARDFGPRLMTYLLGYGNEVWTSGGNYFWVPLIAPLFGCSFGGWIYDLFIHVGESPVNTPWIGLKQLCHPSKSQDSPV</sequence>
<dbReference type="PRINTS" id="PR00783">
    <property type="entry name" value="MINTRINSICP"/>
</dbReference>
<gene>
    <name evidence="13" type="ORF">GcC1_224017</name>
</gene>
<dbReference type="Gene3D" id="1.20.1080.10">
    <property type="entry name" value="Glycerol uptake facilitator protein"/>
    <property type="match status" value="1"/>
</dbReference>
<evidence type="ECO:0000256" key="6">
    <source>
        <dbReference type="ARBA" id="ARBA00022989"/>
    </source>
</evidence>
<dbReference type="NCBIfam" id="TIGR00861">
    <property type="entry name" value="MIP"/>
    <property type="match status" value="1"/>
</dbReference>
<dbReference type="PROSITE" id="PS00221">
    <property type="entry name" value="MIP"/>
    <property type="match status" value="1"/>
</dbReference>
<evidence type="ECO:0000256" key="9">
    <source>
        <dbReference type="ARBA" id="ARBA00049405"/>
    </source>
</evidence>
<dbReference type="PANTHER" id="PTHR43829:SF9">
    <property type="entry name" value="AQUAPORIN-9"/>
    <property type="match status" value="1"/>
</dbReference>
<evidence type="ECO:0000256" key="7">
    <source>
        <dbReference type="ARBA" id="ARBA00023136"/>
    </source>
</evidence>
<evidence type="ECO:0000256" key="10">
    <source>
        <dbReference type="RuleBase" id="RU000477"/>
    </source>
</evidence>
<dbReference type="FunFam" id="1.20.1080.10:FF:000027">
    <property type="entry name" value="MIP aquaporin"/>
    <property type="match status" value="1"/>
</dbReference>
<evidence type="ECO:0000256" key="5">
    <source>
        <dbReference type="ARBA" id="ARBA00022737"/>
    </source>
</evidence>
<protein>
    <submittedName>
        <fullName evidence="13">Aquaporin-3</fullName>
    </submittedName>
</protein>
<evidence type="ECO:0000256" key="3">
    <source>
        <dbReference type="ARBA" id="ARBA00022448"/>
    </source>
</evidence>
<comment type="caution">
    <text evidence="13">The sequence shown here is derived from an EMBL/GenBank/DDBJ whole genome shotgun (WGS) entry which is preliminary data.</text>
</comment>
<dbReference type="InterPro" id="IPR022357">
    <property type="entry name" value="MIP_CS"/>
</dbReference>
<accession>A0A420H6N3</accession>
<dbReference type="Proteomes" id="UP000285405">
    <property type="component" value="Unassembled WGS sequence"/>
</dbReference>
<keyword evidence="7 12" id="KW-0472">Membrane</keyword>
<keyword evidence="4 10" id="KW-0812">Transmembrane</keyword>
<keyword evidence="3 10" id="KW-0813">Transport</keyword>
<feature type="transmembrane region" description="Helical" evidence="12">
    <location>
        <begin position="385"/>
        <end position="404"/>
    </location>
</feature>
<comment type="catalytic activity">
    <reaction evidence="8">
        <text>H2O(in) = H2O(out)</text>
        <dbReference type="Rhea" id="RHEA:29667"/>
        <dbReference type="ChEBI" id="CHEBI:15377"/>
    </reaction>
</comment>
<comment type="similarity">
    <text evidence="2 10">Belongs to the MIP/aquaporin (TC 1.A.8) family.</text>
</comment>
<evidence type="ECO:0000256" key="1">
    <source>
        <dbReference type="ARBA" id="ARBA00004141"/>
    </source>
</evidence>
<feature type="compositionally biased region" description="Polar residues" evidence="11">
    <location>
        <begin position="46"/>
        <end position="58"/>
    </location>
</feature>